<keyword evidence="10" id="KW-0812">Transmembrane</keyword>
<comment type="catalytic activity">
    <reaction evidence="8">
        <text>L-seryl-[protein] + ATP = O-phospho-L-seryl-[protein] + ADP + H(+)</text>
        <dbReference type="Rhea" id="RHEA:17989"/>
        <dbReference type="Rhea" id="RHEA-COMP:9863"/>
        <dbReference type="Rhea" id="RHEA-COMP:11604"/>
        <dbReference type="ChEBI" id="CHEBI:15378"/>
        <dbReference type="ChEBI" id="CHEBI:29999"/>
        <dbReference type="ChEBI" id="CHEBI:30616"/>
        <dbReference type="ChEBI" id="CHEBI:83421"/>
        <dbReference type="ChEBI" id="CHEBI:456216"/>
        <dbReference type="EC" id="2.7.11.1"/>
    </reaction>
</comment>
<evidence type="ECO:0000256" key="8">
    <source>
        <dbReference type="ARBA" id="ARBA00048679"/>
    </source>
</evidence>
<dbReference type="SUPFAM" id="SSF56112">
    <property type="entry name" value="Protein kinase-like (PK-like)"/>
    <property type="match status" value="1"/>
</dbReference>
<feature type="domain" description="Protein kinase" evidence="11">
    <location>
        <begin position="233"/>
        <end position="518"/>
    </location>
</feature>
<dbReference type="InterPro" id="IPR011009">
    <property type="entry name" value="Kinase-like_dom_sf"/>
</dbReference>
<evidence type="ECO:0000256" key="1">
    <source>
        <dbReference type="ARBA" id="ARBA00012513"/>
    </source>
</evidence>
<keyword evidence="13" id="KW-1185">Reference proteome</keyword>
<keyword evidence="3" id="KW-0808">Transferase</keyword>
<evidence type="ECO:0000313" key="13">
    <source>
        <dbReference type="Proteomes" id="UP000825935"/>
    </source>
</evidence>
<dbReference type="Gene3D" id="1.10.510.10">
    <property type="entry name" value="Transferase(Phosphotransferase) domain 1"/>
    <property type="match status" value="1"/>
</dbReference>
<evidence type="ECO:0000256" key="3">
    <source>
        <dbReference type="ARBA" id="ARBA00022679"/>
    </source>
</evidence>
<evidence type="ECO:0000256" key="6">
    <source>
        <dbReference type="ARBA" id="ARBA00022840"/>
    </source>
</evidence>
<protein>
    <recommendedName>
        <fullName evidence="1">non-specific serine/threonine protein kinase</fullName>
        <ecNumber evidence="1">2.7.11.1</ecNumber>
    </recommendedName>
</protein>
<evidence type="ECO:0000256" key="5">
    <source>
        <dbReference type="ARBA" id="ARBA00022777"/>
    </source>
</evidence>
<dbReference type="PROSITE" id="PS00107">
    <property type="entry name" value="PROTEIN_KINASE_ATP"/>
    <property type="match status" value="1"/>
</dbReference>
<sequence length="552" mass="61577">MTSKRRDLYLVVIHPLGGVILFVTCKAKGMRINSLLWNPTSALMPMWFLFQVAYCGGNIAFSFGYVLIDNGSPFFNNVEDGRVNVPSRAVSYCTTFQCESGHLKWVLFYPEYQILDSDNFSEHILGLIVSDIKGSSESSSSQYFLASFGSCMISWILLCPCAQRRRKSRGKELSFRADGTSPSSSVTLNESSISGSFSIGSKSYATSPGKPVQKFQGGRPFSFAELSKATEKFSPACKIGQGGFGAVYKGKLSDGSIVAIKRAKKKSYDARLCNEFETEVRMLLAVDHLNLVKFIGYLEENEERILVVEYVPNGNLREHLDGVHGVTLDLGMRLDICIDVAHALTYLHMYAGNPIIHRDVKPSNILLTEKFRAKVADFGFSRMGPLEIGETHVSTQVKGTAGYLDPEYLKKFQLTEKSDVYSFGILLLEIITGRKPIDEKREAKEKITIKWAFRKFLDGKVIEILDPRIEKSDATFMVADRVAELAFQCAAPSKQERPSMKKVTEVLWGIRRDYHTLLENRNNACMETDSMSVSSLQFADTAGHGAAETTLR</sequence>
<evidence type="ECO:0000256" key="2">
    <source>
        <dbReference type="ARBA" id="ARBA00022527"/>
    </source>
</evidence>
<dbReference type="Pfam" id="PF00069">
    <property type="entry name" value="Pkinase"/>
    <property type="match status" value="1"/>
</dbReference>
<keyword evidence="6 9" id="KW-0067">ATP-binding</keyword>
<evidence type="ECO:0000256" key="9">
    <source>
        <dbReference type="PROSITE-ProRule" id="PRU10141"/>
    </source>
</evidence>
<dbReference type="GO" id="GO:0004674">
    <property type="term" value="F:protein serine/threonine kinase activity"/>
    <property type="evidence" value="ECO:0007669"/>
    <property type="project" value="UniProtKB-KW"/>
</dbReference>
<dbReference type="Gene3D" id="3.30.200.20">
    <property type="entry name" value="Phosphorylase Kinase, domain 1"/>
    <property type="match status" value="1"/>
</dbReference>
<dbReference type="GO" id="GO:0005524">
    <property type="term" value="F:ATP binding"/>
    <property type="evidence" value="ECO:0007669"/>
    <property type="project" value="UniProtKB-UniRule"/>
</dbReference>
<dbReference type="OrthoDB" id="2013020at2759"/>
<dbReference type="EC" id="2.7.11.1" evidence="1"/>
<gene>
    <name evidence="12" type="ORF">KP509_11G000200</name>
</gene>
<dbReference type="FunFam" id="3.30.200.20:FF:000039">
    <property type="entry name" value="receptor-like protein kinase FERONIA"/>
    <property type="match status" value="1"/>
</dbReference>
<dbReference type="PROSITE" id="PS50011">
    <property type="entry name" value="PROTEIN_KINASE_DOM"/>
    <property type="match status" value="1"/>
</dbReference>
<evidence type="ECO:0000256" key="7">
    <source>
        <dbReference type="ARBA" id="ARBA00047899"/>
    </source>
</evidence>
<dbReference type="InterPro" id="IPR008271">
    <property type="entry name" value="Ser/Thr_kinase_AS"/>
</dbReference>
<comment type="catalytic activity">
    <reaction evidence="7">
        <text>L-threonyl-[protein] + ATP = O-phospho-L-threonyl-[protein] + ADP + H(+)</text>
        <dbReference type="Rhea" id="RHEA:46608"/>
        <dbReference type="Rhea" id="RHEA-COMP:11060"/>
        <dbReference type="Rhea" id="RHEA-COMP:11605"/>
        <dbReference type="ChEBI" id="CHEBI:15378"/>
        <dbReference type="ChEBI" id="CHEBI:30013"/>
        <dbReference type="ChEBI" id="CHEBI:30616"/>
        <dbReference type="ChEBI" id="CHEBI:61977"/>
        <dbReference type="ChEBI" id="CHEBI:456216"/>
        <dbReference type="EC" id="2.7.11.1"/>
    </reaction>
</comment>
<evidence type="ECO:0000256" key="10">
    <source>
        <dbReference type="SAM" id="Phobius"/>
    </source>
</evidence>
<evidence type="ECO:0000256" key="4">
    <source>
        <dbReference type="ARBA" id="ARBA00022741"/>
    </source>
</evidence>
<feature type="binding site" evidence="9">
    <location>
        <position position="265"/>
    </location>
    <ligand>
        <name>ATP</name>
        <dbReference type="ChEBI" id="CHEBI:30616"/>
    </ligand>
</feature>
<organism evidence="12 13">
    <name type="scientific">Ceratopteris richardii</name>
    <name type="common">Triangle waterfern</name>
    <dbReference type="NCBI Taxonomy" id="49495"/>
    <lineage>
        <taxon>Eukaryota</taxon>
        <taxon>Viridiplantae</taxon>
        <taxon>Streptophyta</taxon>
        <taxon>Embryophyta</taxon>
        <taxon>Tracheophyta</taxon>
        <taxon>Polypodiopsida</taxon>
        <taxon>Polypodiidae</taxon>
        <taxon>Polypodiales</taxon>
        <taxon>Pteridineae</taxon>
        <taxon>Pteridaceae</taxon>
        <taxon>Parkerioideae</taxon>
        <taxon>Ceratopteris</taxon>
    </lineage>
</organism>
<keyword evidence="5" id="KW-0418">Kinase</keyword>
<dbReference type="PROSITE" id="PS00108">
    <property type="entry name" value="PROTEIN_KINASE_ST"/>
    <property type="match status" value="1"/>
</dbReference>
<dbReference type="EMBL" id="CM035416">
    <property type="protein sequence ID" value="KAH7424268.1"/>
    <property type="molecule type" value="Genomic_DNA"/>
</dbReference>
<feature type="transmembrane region" description="Helical" evidence="10">
    <location>
        <begin position="6"/>
        <end position="25"/>
    </location>
</feature>
<proteinExistence type="predicted"/>
<comment type="caution">
    <text evidence="12">The sequence shown here is derived from an EMBL/GenBank/DDBJ whole genome shotgun (WGS) entry which is preliminary data.</text>
</comment>
<dbReference type="FunFam" id="1.10.510.10:FF:000300">
    <property type="entry name" value="Calmodulin-binding receptor-like cytoplasmic kinase 3"/>
    <property type="match status" value="1"/>
</dbReference>
<dbReference type="CDD" id="cd14066">
    <property type="entry name" value="STKc_IRAK"/>
    <property type="match status" value="1"/>
</dbReference>
<evidence type="ECO:0000259" key="11">
    <source>
        <dbReference type="PROSITE" id="PS50011"/>
    </source>
</evidence>
<dbReference type="SMART" id="SM00220">
    <property type="entry name" value="S_TKc"/>
    <property type="match status" value="1"/>
</dbReference>
<keyword evidence="4 9" id="KW-0547">Nucleotide-binding</keyword>
<dbReference type="AlphaFoldDB" id="A0A8T2TP89"/>
<feature type="transmembrane region" description="Helical" evidence="10">
    <location>
        <begin position="46"/>
        <end position="68"/>
    </location>
</feature>
<dbReference type="InterPro" id="IPR000719">
    <property type="entry name" value="Prot_kinase_dom"/>
</dbReference>
<dbReference type="PANTHER" id="PTHR46008:SF48">
    <property type="entry name" value="PROTEIN KINASE DOMAIN-CONTAINING PROTEIN"/>
    <property type="match status" value="1"/>
</dbReference>
<evidence type="ECO:0000313" key="12">
    <source>
        <dbReference type="EMBL" id="KAH7424268.1"/>
    </source>
</evidence>
<keyword evidence="10" id="KW-0472">Membrane</keyword>
<dbReference type="Proteomes" id="UP000825935">
    <property type="component" value="Chromosome 11"/>
</dbReference>
<dbReference type="InterPro" id="IPR017441">
    <property type="entry name" value="Protein_kinase_ATP_BS"/>
</dbReference>
<keyword evidence="2" id="KW-0723">Serine/threonine-protein kinase</keyword>
<name>A0A8T2TP89_CERRI</name>
<reference evidence="12" key="1">
    <citation type="submission" date="2021-08" db="EMBL/GenBank/DDBJ databases">
        <title>WGS assembly of Ceratopteris richardii.</title>
        <authorList>
            <person name="Marchant D.B."/>
            <person name="Chen G."/>
            <person name="Jenkins J."/>
            <person name="Shu S."/>
            <person name="Leebens-Mack J."/>
            <person name="Grimwood J."/>
            <person name="Schmutz J."/>
            <person name="Soltis P."/>
            <person name="Soltis D."/>
            <person name="Chen Z.-H."/>
        </authorList>
    </citation>
    <scope>NUCLEOTIDE SEQUENCE</scope>
    <source>
        <strain evidence="12">Whitten #5841</strain>
        <tissue evidence="12">Leaf</tissue>
    </source>
</reference>
<dbReference type="PANTHER" id="PTHR46008">
    <property type="entry name" value="LEAF RUST 10 DISEASE-RESISTANCE LOCUS RECEPTOR-LIKE PROTEIN KINASE-LIKE 1.4"/>
    <property type="match status" value="1"/>
</dbReference>
<accession>A0A8T2TP89</accession>
<dbReference type="OMA" id="CMISWIL"/>
<keyword evidence="10" id="KW-1133">Transmembrane helix</keyword>